<keyword evidence="3" id="KW-1185">Reference proteome</keyword>
<accession>A0A286UXB8</accession>
<sequence length="67" mass="8274">MPKLRLKRTREEEEEHERKRARKASRRERKAKRRQEDDYEDLGSSSHRVTRNMALMKKLMMRLYGNV</sequence>
<protein>
    <submittedName>
        <fullName evidence="2">Uncharacterized protein</fullName>
    </submittedName>
</protein>
<dbReference type="AlphaFoldDB" id="A0A286UXB8"/>
<evidence type="ECO:0000313" key="3">
    <source>
        <dbReference type="Proteomes" id="UP000217199"/>
    </source>
</evidence>
<reference evidence="2 3" key="1">
    <citation type="journal article" date="2017" name="Mol. Ecol.">
        <title>Comparative and population genomic landscape of Phellinus noxius: A hypervariable fungus causing root rot in trees.</title>
        <authorList>
            <person name="Chung C.L."/>
            <person name="Lee T.J."/>
            <person name="Akiba M."/>
            <person name="Lee H.H."/>
            <person name="Kuo T.H."/>
            <person name="Liu D."/>
            <person name="Ke H.M."/>
            <person name="Yokoi T."/>
            <person name="Roa M.B."/>
            <person name="Lu M.J."/>
            <person name="Chang Y.Y."/>
            <person name="Ann P.J."/>
            <person name="Tsai J.N."/>
            <person name="Chen C.Y."/>
            <person name="Tzean S.S."/>
            <person name="Ota Y."/>
            <person name="Hattori T."/>
            <person name="Sahashi N."/>
            <person name="Liou R.F."/>
            <person name="Kikuchi T."/>
            <person name="Tsai I.J."/>
        </authorList>
    </citation>
    <scope>NUCLEOTIDE SEQUENCE [LARGE SCALE GENOMIC DNA]</scope>
    <source>
        <strain evidence="2 3">FFPRI411160</strain>
    </source>
</reference>
<feature type="region of interest" description="Disordered" evidence="1">
    <location>
        <begin position="1"/>
        <end position="51"/>
    </location>
</feature>
<gene>
    <name evidence="2" type="ORF">PNOK_0127600</name>
</gene>
<comment type="caution">
    <text evidence="2">The sequence shown here is derived from an EMBL/GenBank/DDBJ whole genome shotgun (WGS) entry which is preliminary data.</text>
</comment>
<feature type="compositionally biased region" description="Basic residues" evidence="1">
    <location>
        <begin position="19"/>
        <end position="33"/>
    </location>
</feature>
<dbReference type="EMBL" id="NBII01000001">
    <property type="protein sequence ID" value="PAV24208.1"/>
    <property type="molecule type" value="Genomic_DNA"/>
</dbReference>
<name>A0A286UXB8_9AGAM</name>
<evidence type="ECO:0000256" key="1">
    <source>
        <dbReference type="SAM" id="MobiDB-lite"/>
    </source>
</evidence>
<organism evidence="2 3">
    <name type="scientific">Pyrrhoderma noxium</name>
    <dbReference type="NCBI Taxonomy" id="2282107"/>
    <lineage>
        <taxon>Eukaryota</taxon>
        <taxon>Fungi</taxon>
        <taxon>Dikarya</taxon>
        <taxon>Basidiomycota</taxon>
        <taxon>Agaricomycotina</taxon>
        <taxon>Agaricomycetes</taxon>
        <taxon>Hymenochaetales</taxon>
        <taxon>Hymenochaetaceae</taxon>
        <taxon>Pyrrhoderma</taxon>
    </lineage>
</organism>
<evidence type="ECO:0000313" key="2">
    <source>
        <dbReference type="EMBL" id="PAV24208.1"/>
    </source>
</evidence>
<proteinExistence type="predicted"/>
<dbReference type="Proteomes" id="UP000217199">
    <property type="component" value="Unassembled WGS sequence"/>
</dbReference>
<dbReference type="InParanoid" id="A0A286UXB8"/>